<protein>
    <submittedName>
        <fullName evidence="2">Uncharacterized protein</fullName>
    </submittedName>
</protein>
<reference evidence="2 3" key="1">
    <citation type="submission" date="2011-02" db="EMBL/GenBank/DDBJ databases">
        <title>The Genome Sequence of Sphaeroforma arctica JP610.</title>
        <authorList>
            <consortium name="The Broad Institute Genome Sequencing Platform"/>
            <person name="Russ C."/>
            <person name="Cuomo C."/>
            <person name="Young S.K."/>
            <person name="Zeng Q."/>
            <person name="Gargeya S."/>
            <person name="Alvarado L."/>
            <person name="Berlin A."/>
            <person name="Chapman S.B."/>
            <person name="Chen Z."/>
            <person name="Freedman E."/>
            <person name="Gellesch M."/>
            <person name="Goldberg J."/>
            <person name="Griggs A."/>
            <person name="Gujja S."/>
            <person name="Heilman E."/>
            <person name="Heiman D."/>
            <person name="Howarth C."/>
            <person name="Mehta T."/>
            <person name="Neiman D."/>
            <person name="Pearson M."/>
            <person name="Roberts A."/>
            <person name="Saif S."/>
            <person name="Shea T."/>
            <person name="Shenoy N."/>
            <person name="Sisk P."/>
            <person name="Stolte C."/>
            <person name="Sykes S."/>
            <person name="White J."/>
            <person name="Yandava C."/>
            <person name="Burger G."/>
            <person name="Gray M.W."/>
            <person name="Holland P.W.H."/>
            <person name="King N."/>
            <person name="Lang F.B.F."/>
            <person name="Roger A.J."/>
            <person name="Ruiz-Trillo I."/>
            <person name="Haas B."/>
            <person name="Nusbaum C."/>
            <person name="Birren B."/>
        </authorList>
    </citation>
    <scope>NUCLEOTIDE SEQUENCE [LARGE SCALE GENOMIC DNA]</scope>
    <source>
        <strain evidence="2 3">JP610</strain>
    </source>
</reference>
<dbReference type="EMBL" id="KQ241637">
    <property type="protein sequence ID" value="KNC86766.1"/>
    <property type="molecule type" value="Genomic_DNA"/>
</dbReference>
<sequence length="141" mass="16243">MYSHETQATVDPAFCNLAKGHNKLAHVPVIEQMTRLMENHSRAREPYQTDADFQQSILNHCVVQLLEEMLDARTYERTLKQHPKSHLMATHELLQLMSLDIQEAQQRSTARSLGRQQHHIGNTTRGYTNSCPNPQTAQRQN</sequence>
<evidence type="ECO:0000313" key="3">
    <source>
        <dbReference type="Proteomes" id="UP000054560"/>
    </source>
</evidence>
<feature type="region of interest" description="Disordered" evidence="1">
    <location>
        <begin position="107"/>
        <end position="141"/>
    </location>
</feature>
<evidence type="ECO:0000256" key="1">
    <source>
        <dbReference type="SAM" id="MobiDB-lite"/>
    </source>
</evidence>
<keyword evidence="3" id="KW-1185">Reference proteome</keyword>
<dbReference type="Proteomes" id="UP000054560">
    <property type="component" value="Unassembled WGS sequence"/>
</dbReference>
<evidence type="ECO:0000313" key="2">
    <source>
        <dbReference type="EMBL" id="KNC86766.1"/>
    </source>
</evidence>
<organism evidence="2 3">
    <name type="scientific">Sphaeroforma arctica JP610</name>
    <dbReference type="NCBI Taxonomy" id="667725"/>
    <lineage>
        <taxon>Eukaryota</taxon>
        <taxon>Ichthyosporea</taxon>
        <taxon>Ichthyophonida</taxon>
        <taxon>Sphaeroforma</taxon>
    </lineage>
</organism>
<dbReference type="AlphaFoldDB" id="A0A0L0GD00"/>
<name>A0A0L0GD00_9EUKA</name>
<dbReference type="RefSeq" id="XP_014160668.1">
    <property type="nucleotide sequence ID" value="XM_014305193.1"/>
</dbReference>
<gene>
    <name evidence="2" type="ORF">SARC_01100</name>
</gene>
<proteinExistence type="predicted"/>
<accession>A0A0L0GD00</accession>
<dbReference type="GeneID" id="25901604"/>